<dbReference type="EMBL" id="CYGY02000032">
    <property type="protein sequence ID" value="SIT42601.1"/>
    <property type="molecule type" value="Genomic_DNA"/>
</dbReference>
<dbReference type="AlphaFoldDB" id="A0A1N7S5B5"/>
<evidence type="ECO:0000313" key="1">
    <source>
        <dbReference type="EMBL" id="SIT42601.1"/>
    </source>
</evidence>
<keyword evidence="2" id="KW-1185">Reference proteome</keyword>
<dbReference type="Proteomes" id="UP000195569">
    <property type="component" value="Unassembled WGS sequence"/>
</dbReference>
<name>A0A1N7S5B5_9BURK</name>
<organism evidence="1 2">
    <name type="scientific">Paraburkholderia piptadeniae</name>
    <dbReference type="NCBI Taxonomy" id="1701573"/>
    <lineage>
        <taxon>Bacteria</taxon>
        <taxon>Pseudomonadati</taxon>
        <taxon>Pseudomonadota</taxon>
        <taxon>Betaproteobacteria</taxon>
        <taxon>Burkholderiales</taxon>
        <taxon>Burkholderiaceae</taxon>
        <taxon>Paraburkholderia</taxon>
    </lineage>
</organism>
<protein>
    <submittedName>
        <fullName evidence="1">Uncharacterized protein</fullName>
    </submittedName>
</protein>
<gene>
    <name evidence="1" type="ORF">BN2476_320203</name>
</gene>
<evidence type="ECO:0000313" key="2">
    <source>
        <dbReference type="Proteomes" id="UP000195569"/>
    </source>
</evidence>
<sequence length="95" mass="10653">MHLALTRLHRFLFERLRISAVQLCIDTSVNIGTVQCLSIESWIERQHLPSLSNRSLPGITNRMALCALQIDCPSDEICARTTVETGADITKTCRV</sequence>
<comment type="caution">
    <text evidence="1">The sequence shown here is derived from an EMBL/GenBank/DDBJ whole genome shotgun (WGS) entry which is preliminary data.</text>
</comment>
<accession>A0A1N7S5B5</accession>
<reference evidence="1" key="1">
    <citation type="submission" date="2016-12" db="EMBL/GenBank/DDBJ databases">
        <authorList>
            <person name="Moulin L."/>
        </authorList>
    </citation>
    <scope>NUCLEOTIDE SEQUENCE [LARGE SCALE GENOMIC DNA]</scope>
    <source>
        <strain evidence="1">STM 7183</strain>
    </source>
</reference>
<proteinExistence type="predicted"/>